<reference evidence="1 2" key="1">
    <citation type="submission" date="2019-03" db="EMBL/GenBank/DDBJ databases">
        <title>Genomic Encyclopedia of Type Strains, Phase IV (KMG-IV): sequencing the most valuable type-strain genomes for metagenomic binning, comparative biology and taxonomic classification.</title>
        <authorList>
            <person name="Goeker M."/>
        </authorList>
    </citation>
    <scope>NUCLEOTIDE SEQUENCE [LARGE SCALE GENOMIC DNA]</scope>
    <source>
        <strain evidence="1 2">DSM 2286</strain>
    </source>
</reference>
<dbReference type="RefSeq" id="WP_131302310.1">
    <property type="nucleotide sequence ID" value="NZ_JBHLST010000116.1"/>
</dbReference>
<gene>
    <name evidence="1" type="ORF">EV691_10784</name>
</gene>
<sequence>MITDWIDVGEVSAERDPNLHNYFYDAGVSKELVDNKKQYLLLGRKGAGKTAVFIHLLSKPSKIFAHDDMVVGMSLQNYKWQAHYLLGDYQKMGGFQHKDSWRFALYVEAVRAAYKKLTEDNEVVPKELLAAAKTLEKLFDHPVPNWAEVLGEKLFGLSSFKLPALEVGEELSVCGGEVSFDELRASSSLKARLNQNIMNLTDWLENSLKTLPESTKIFLVFYRLDEAWVDGFISESKSIVTGLLHAAEHVLHAFGGRIRPLIFLREDIFSTLDINDRNKLRLDCSESLRWTQDEIERLVLERINFYARKAGASQVNSLQDVFQEKDMRSRTTPVKHIFNRTMCRPRDMVAFLGLTFKVARDEGFHGAGGDKISTKAIYGAASL</sequence>
<name>A0A4R1PMN1_9GAMM</name>
<dbReference type="NCBIfam" id="NF047389">
    <property type="entry name" value="ATPase_Sll1717"/>
    <property type="match status" value="1"/>
</dbReference>
<accession>A0A4R1PMN1</accession>
<proteinExistence type="predicted"/>
<dbReference type="InterPro" id="IPR059206">
    <property type="entry name" value="Sll1717-like"/>
</dbReference>
<evidence type="ECO:0000313" key="1">
    <source>
        <dbReference type="EMBL" id="TCL32555.1"/>
    </source>
</evidence>
<dbReference type="EMBL" id="SMMU01000007">
    <property type="protein sequence ID" value="TCL32555.1"/>
    <property type="molecule type" value="Genomic_DNA"/>
</dbReference>
<dbReference type="AlphaFoldDB" id="A0A4R1PMN1"/>
<protein>
    <submittedName>
        <fullName evidence="1">Uncharacterized protein</fullName>
    </submittedName>
</protein>
<comment type="caution">
    <text evidence="1">The sequence shown here is derived from an EMBL/GenBank/DDBJ whole genome shotgun (WGS) entry which is preliminary data.</text>
</comment>
<dbReference type="Proteomes" id="UP000295169">
    <property type="component" value="Unassembled WGS sequence"/>
</dbReference>
<organism evidence="1 2">
    <name type="scientific">Azotobacter chroococcum</name>
    <dbReference type="NCBI Taxonomy" id="353"/>
    <lineage>
        <taxon>Bacteria</taxon>
        <taxon>Pseudomonadati</taxon>
        <taxon>Pseudomonadota</taxon>
        <taxon>Gammaproteobacteria</taxon>
        <taxon>Pseudomonadales</taxon>
        <taxon>Pseudomonadaceae</taxon>
        <taxon>Azotobacter</taxon>
    </lineage>
</organism>
<evidence type="ECO:0000313" key="2">
    <source>
        <dbReference type="Proteomes" id="UP000295169"/>
    </source>
</evidence>